<dbReference type="AlphaFoldDB" id="A0A0K0CXF3"/>
<reference evidence="2" key="1">
    <citation type="submission" date="2012-09" db="EMBL/GenBank/DDBJ databases">
        <authorList>
            <person name="Martin A.A."/>
        </authorList>
    </citation>
    <scope>NUCLEOTIDE SEQUENCE</scope>
</reference>
<proteinExistence type="predicted"/>
<dbReference type="STRING" id="6313.A0A0K0CXF3"/>
<evidence type="ECO:0000313" key="2">
    <source>
        <dbReference type="Proteomes" id="UP000035642"/>
    </source>
</evidence>
<accession>A0A0K0CXF3</accession>
<dbReference type="PANTHER" id="PTHR46560:SF12">
    <property type="entry name" value="ZP DOMAIN-CONTAINING PROTEIN"/>
    <property type="match status" value="1"/>
</dbReference>
<reference evidence="3" key="2">
    <citation type="submission" date="2017-02" db="UniProtKB">
        <authorList>
            <consortium name="WormBaseParasite"/>
        </authorList>
    </citation>
    <scope>IDENTIFICATION</scope>
</reference>
<protein>
    <submittedName>
        <fullName evidence="3">ZP domain-containing protein</fullName>
    </submittedName>
</protein>
<dbReference type="WBParaSite" id="ACAC_0000224901-mRNA-1">
    <property type="protein sequence ID" value="ACAC_0000224901-mRNA-1"/>
    <property type="gene ID" value="ACAC_0000224901"/>
</dbReference>
<dbReference type="PROSITE" id="PS51034">
    <property type="entry name" value="ZP_2"/>
    <property type="match status" value="1"/>
</dbReference>
<organism evidence="2 3">
    <name type="scientific">Angiostrongylus cantonensis</name>
    <name type="common">Rat lungworm</name>
    <dbReference type="NCBI Taxonomy" id="6313"/>
    <lineage>
        <taxon>Eukaryota</taxon>
        <taxon>Metazoa</taxon>
        <taxon>Ecdysozoa</taxon>
        <taxon>Nematoda</taxon>
        <taxon>Chromadorea</taxon>
        <taxon>Rhabditida</taxon>
        <taxon>Rhabditina</taxon>
        <taxon>Rhabditomorpha</taxon>
        <taxon>Strongyloidea</taxon>
        <taxon>Metastrongylidae</taxon>
        <taxon>Angiostrongylus</taxon>
    </lineage>
</organism>
<dbReference type="InterPro" id="IPR056953">
    <property type="entry name" value="CUT_N"/>
</dbReference>
<evidence type="ECO:0000259" key="1">
    <source>
        <dbReference type="PROSITE" id="PS51034"/>
    </source>
</evidence>
<evidence type="ECO:0000313" key="3">
    <source>
        <dbReference type="WBParaSite" id="ACAC_0000224901-mRNA-1"/>
    </source>
</evidence>
<sequence length="236" mass="26667">MNVVKRMLGSKMNVIISELSAMCSSEGITASILFNRPFSGRIYSLNYATVHECVYYNGNGLESILFSIPAHRCGTRLSRTTRNMVDQMENQVYVQIEKDAQTTADRQFLFVCQLADGYPVPPEMNKTPSPYRMWTYPEPVKSNTVPRVAAFSSDGHLGNWPIPGARPYAPNVTPVSSWPRQPLPEPIIPQSTPARYSPERTIARSFPTIDTCGPEFCKYLSFIKVIFRHIPCHQKE</sequence>
<dbReference type="Pfam" id="PF25057">
    <property type="entry name" value="CUT_N"/>
    <property type="match status" value="1"/>
</dbReference>
<name>A0A0K0CXF3_ANGCA</name>
<dbReference type="PANTHER" id="PTHR46560">
    <property type="entry name" value="CYPHER, ISOFORM B"/>
    <property type="match status" value="1"/>
</dbReference>
<keyword evidence="2" id="KW-1185">Reference proteome</keyword>
<dbReference type="InterPro" id="IPR001507">
    <property type="entry name" value="ZP_dom"/>
</dbReference>
<feature type="domain" description="ZP" evidence="1">
    <location>
        <begin position="22"/>
        <end position="236"/>
    </location>
</feature>
<dbReference type="Proteomes" id="UP000035642">
    <property type="component" value="Unassembled WGS sequence"/>
</dbReference>